<dbReference type="OrthoDB" id="10249433at2759"/>
<sequence length="271" mass="30278">MVKDGLNEAALIYPREFPEGSRTAVPTPDDFGCEDWENVDLKTPDGETLKCFLLKCDEKAASGFTVIFFHGNAGNIGHRVPIAKVFVEHLGCNVLQVSYRGYGKSTGKPSEKGLLIDAQTALDWVRNHDRLSTTNTIIYGQSLGGALSIQLVSRNQDQIAGVILENTFRSMRTLIPKAFPPAKYLARFCHQIWPSETTIPKIERVPILFLSGGQDELVPPDHMLALYRAAGTNQKVFREFPRGKHNDTFTENGYFEAIAEFLMDVKKKDDK</sequence>
<accession>A0A3N4IGZ2</accession>
<dbReference type="GO" id="GO:0016020">
    <property type="term" value="C:membrane"/>
    <property type="evidence" value="ECO:0007669"/>
    <property type="project" value="TreeGrafter"/>
</dbReference>
<evidence type="ECO:0000313" key="2">
    <source>
        <dbReference type="EMBL" id="RPA84697.1"/>
    </source>
</evidence>
<feature type="domain" description="AB hydrolase-1" evidence="1">
    <location>
        <begin position="65"/>
        <end position="169"/>
    </location>
</feature>
<dbReference type="Pfam" id="PF00561">
    <property type="entry name" value="Abhydrolase_1"/>
    <property type="match status" value="1"/>
</dbReference>
<dbReference type="PANTHER" id="PTHR12277">
    <property type="entry name" value="ALPHA/BETA HYDROLASE DOMAIN-CONTAINING PROTEIN"/>
    <property type="match status" value="1"/>
</dbReference>
<dbReference type="SUPFAM" id="SSF53474">
    <property type="entry name" value="alpha/beta-Hydrolases"/>
    <property type="match status" value="1"/>
</dbReference>
<dbReference type="EMBL" id="ML119657">
    <property type="protein sequence ID" value="RPA84697.1"/>
    <property type="molecule type" value="Genomic_DNA"/>
</dbReference>
<dbReference type="AlphaFoldDB" id="A0A3N4IGZ2"/>
<proteinExistence type="predicted"/>
<dbReference type="PANTHER" id="PTHR12277:SF81">
    <property type="entry name" value="PROTEIN ABHD13"/>
    <property type="match status" value="1"/>
</dbReference>
<gene>
    <name evidence="2" type="ORF">BJ508DRAFT_303458</name>
</gene>
<evidence type="ECO:0000313" key="3">
    <source>
        <dbReference type="Proteomes" id="UP000275078"/>
    </source>
</evidence>
<dbReference type="InterPro" id="IPR000073">
    <property type="entry name" value="AB_hydrolase_1"/>
</dbReference>
<dbReference type="STRING" id="1160509.A0A3N4IGZ2"/>
<reference evidence="2 3" key="1">
    <citation type="journal article" date="2018" name="Nat. Ecol. Evol.">
        <title>Pezizomycetes genomes reveal the molecular basis of ectomycorrhizal truffle lifestyle.</title>
        <authorList>
            <person name="Murat C."/>
            <person name="Payen T."/>
            <person name="Noel B."/>
            <person name="Kuo A."/>
            <person name="Morin E."/>
            <person name="Chen J."/>
            <person name="Kohler A."/>
            <person name="Krizsan K."/>
            <person name="Balestrini R."/>
            <person name="Da Silva C."/>
            <person name="Montanini B."/>
            <person name="Hainaut M."/>
            <person name="Levati E."/>
            <person name="Barry K.W."/>
            <person name="Belfiori B."/>
            <person name="Cichocki N."/>
            <person name="Clum A."/>
            <person name="Dockter R.B."/>
            <person name="Fauchery L."/>
            <person name="Guy J."/>
            <person name="Iotti M."/>
            <person name="Le Tacon F."/>
            <person name="Lindquist E.A."/>
            <person name="Lipzen A."/>
            <person name="Malagnac F."/>
            <person name="Mello A."/>
            <person name="Molinier V."/>
            <person name="Miyauchi S."/>
            <person name="Poulain J."/>
            <person name="Riccioni C."/>
            <person name="Rubini A."/>
            <person name="Sitrit Y."/>
            <person name="Splivallo R."/>
            <person name="Traeger S."/>
            <person name="Wang M."/>
            <person name="Zifcakova L."/>
            <person name="Wipf D."/>
            <person name="Zambonelli A."/>
            <person name="Paolocci F."/>
            <person name="Nowrousian M."/>
            <person name="Ottonello S."/>
            <person name="Baldrian P."/>
            <person name="Spatafora J.W."/>
            <person name="Henrissat B."/>
            <person name="Nagy L.G."/>
            <person name="Aury J.M."/>
            <person name="Wincker P."/>
            <person name="Grigoriev I.V."/>
            <person name="Bonfante P."/>
            <person name="Martin F.M."/>
        </authorList>
    </citation>
    <scope>NUCLEOTIDE SEQUENCE [LARGE SCALE GENOMIC DNA]</scope>
    <source>
        <strain evidence="2 3">RN42</strain>
    </source>
</reference>
<protein>
    <submittedName>
        <fullName evidence="2">BEM46-like protein</fullName>
    </submittedName>
</protein>
<dbReference type="InterPro" id="IPR029058">
    <property type="entry name" value="AB_hydrolase_fold"/>
</dbReference>
<keyword evidence="3" id="KW-1185">Reference proteome</keyword>
<dbReference type="Proteomes" id="UP000275078">
    <property type="component" value="Unassembled WGS sequence"/>
</dbReference>
<evidence type="ECO:0000259" key="1">
    <source>
        <dbReference type="Pfam" id="PF00561"/>
    </source>
</evidence>
<organism evidence="2 3">
    <name type="scientific">Ascobolus immersus RN42</name>
    <dbReference type="NCBI Taxonomy" id="1160509"/>
    <lineage>
        <taxon>Eukaryota</taxon>
        <taxon>Fungi</taxon>
        <taxon>Dikarya</taxon>
        <taxon>Ascomycota</taxon>
        <taxon>Pezizomycotina</taxon>
        <taxon>Pezizomycetes</taxon>
        <taxon>Pezizales</taxon>
        <taxon>Ascobolaceae</taxon>
        <taxon>Ascobolus</taxon>
    </lineage>
</organism>
<dbReference type="Gene3D" id="3.40.50.1820">
    <property type="entry name" value="alpha/beta hydrolase"/>
    <property type="match status" value="1"/>
</dbReference>
<name>A0A3N4IGZ2_ASCIM</name>
<dbReference type="GO" id="GO:0008474">
    <property type="term" value="F:palmitoyl-(protein) hydrolase activity"/>
    <property type="evidence" value="ECO:0007669"/>
    <property type="project" value="TreeGrafter"/>
</dbReference>